<protein>
    <recommendedName>
        <fullName evidence="1">VOC domain-containing protein</fullName>
    </recommendedName>
</protein>
<gene>
    <name evidence="2" type="ORF">SAMN05421788_111131</name>
</gene>
<accession>A0A173MAW4</accession>
<dbReference type="EMBL" id="FTOR01000011">
    <property type="protein sequence ID" value="SIT32420.1"/>
    <property type="molecule type" value="Genomic_DNA"/>
</dbReference>
<organism evidence="2 3">
    <name type="scientific">Filimonas lacunae</name>
    <dbReference type="NCBI Taxonomy" id="477680"/>
    <lineage>
        <taxon>Bacteria</taxon>
        <taxon>Pseudomonadati</taxon>
        <taxon>Bacteroidota</taxon>
        <taxon>Chitinophagia</taxon>
        <taxon>Chitinophagales</taxon>
        <taxon>Chitinophagaceae</taxon>
        <taxon>Filimonas</taxon>
    </lineage>
</organism>
<dbReference type="SUPFAM" id="SSF54593">
    <property type="entry name" value="Glyoxalase/Bleomycin resistance protein/Dihydroxybiphenyl dioxygenase"/>
    <property type="match status" value="1"/>
</dbReference>
<dbReference type="Pfam" id="PF00903">
    <property type="entry name" value="Glyoxalase"/>
    <property type="match status" value="1"/>
</dbReference>
<dbReference type="PANTHER" id="PTHR36503">
    <property type="entry name" value="BLR2520 PROTEIN"/>
    <property type="match status" value="1"/>
</dbReference>
<dbReference type="Proteomes" id="UP000186917">
    <property type="component" value="Unassembled WGS sequence"/>
</dbReference>
<dbReference type="InterPro" id="IPR004360">
    <property type="entry name" value="Glyas_Fos-R_dOase_dom"/>
</dbReference>
<dbReference type="STRING" id="477680.SAMN05421788_111131"/>
<evidence type="ECO:0000259" key="1">
    <source>
        <dbReference type="PROSITE" id="PS51819"/>
    </source>
</evidence>
<name>A0A173MAW4_9BACT</name>
<proteinExistence type="predicted"/>
<evidence type="ECO:0000313" key="3">
    <source>
        <dbReference type="Proteomes" id="UP000186917"/>
    </source>
</evidence>
<reference evidence="3" key="1">
    <citation type="submission" date="2017-01" db="EMBL/GenBank/DDBJ databases">
        <authorList>
            <person name="Varghese N."/>
            <person name="Submissions S."/>
        </authorList>
    </citation>
    <scope>NUCLEOTIDE SEQUENCE [LARGE SCALE GENOMIC DNA]</scope>
    <source>
        <strain evidence="3">DSM 21054</strain>
    </source>
</reference>
<feature type="domain" description="VOC" evidence="1">
    <location>
        <begin position="12"/>
        <end position="134"/>
    </location>
</feature>
<dbReference type="KEGG" id="fln:FLA_0664"/>
<dbReference type="RefSeq" id="WP_144264158.1">
    <property type="nucleotide sequence ID" value="NZ_AP017422.1"/>
</dbReference>
<dbReference type="InterPro" id="IPR029068">
    <property type="entry name" value="Glyas_Bleomycin-R_OHBP_Dase"/>
</dbReference>
<dbReference type="AlphaFoldDB" id="A0A173MAW4"/>
<sequence length="140" mass="15919">MGGYIYNMLPQAISYITIGVKNLEAMKHFYMYLFGWTPMKDTPEMVFFAMNGCVLALYPVQLLAAEIGEEGMVMGKSKVTLAVNMANRQQVDTLFAAFTKKGVRILKMPETVSWGGYRGYIADTEENYWEIVWNPHIPVD</sequence>
<evidence type="ECO:0000313" key="2">
    <source>
        <dbReference type="EMBL" id="SIT32420.1"/>
    </source>
</evidence>
<dbReference type="Gene3D" id="3.10.180.10">
    <property type="entry name" value="2,3-Dihydroxybiphenyl 1,2-Dioxygenase, domain 1"/>
    <property type="match status" value="1"/>
</dbReference>
<dbReference type="InterPro" id="IPR037523">
    <property type="entry name" value="VOC_core"/>
</dbReference>
<keyword evidence="3" id="KW-1185">Reference proteome</keyword>
<dbReference type="PANTHER" id="PTHR36503:SF1">
    <property type="entry name" value="BLR2520 PROTEIN"/>
    <property type="match status" value="1"/>
</dbReference>
<dbReference type="OrthoDB" id="9798430at2"/>
<dbReference type="PROSITE" id="PS51819">
    <property type="entry name" value="VOC"/>
    <property type="match status" value="1"/>
</dbReference>